<evidence type="ECO:0000256" key="3">
    <source>
        <dbReference type="ARBA" id="ARBA00022692"/>
    </source>
</evidence>
<dbReference type="Gene3D" id="1.20.1540.10">
    <property type="entry name" value="Rhomboid-like"/>
    <property type="match status" value="1"/>
</dbReference>
<evidence type="ECO:0000256" key="5">
    <source>
        <dbReference type="ARBA" id="ARBA00022989"/>
    </source>
</evidence>
<keyword evidence="6 7" id="KW-0472">Membrane</keyword>
<dbReference type="PANTHER" id="PTHR43731">
    <property type="entry name" value="RHOMBOID PROTEASE"/>
    <property type="match status" value="1"/>
</dbReference>
<evidence type="ECO:0000256" key="6">
    <source>
        <dbReference type="ARBA" id="ARBA00023136"/>
    </source>
</evidence>
<dbReference type="InterPro" id="IPR022764">
    <property type="entry name" value="Peptidase_S54_rhomboid_dom"/>
</dbReference>
<feature type="transmembrane region" description="Helical" evidence="7">
    <location>
        <begin position="293"/>
        <end position="311"/>
    </location>
</feature>
<dbReference type="PANTHER" id="PTHR43731:SF14">
    <property type="entry name" value="PRESENILIN-ASSOCIATED RHOMBOID-LIKE PROTEIN, MITOCHONDRIAL"/>
    <property type="match status" value="1"/>
</dbReference>
<protein>
    <submittedName>
        <fullName evidence="9">Rhomboid family intramembrane serine protease</fullName>
    </submittedName>
</protein>
<feature type="transmembrane region" description="Helical" evidence="7">
    <location>
        <begin position="241"/>
        <end position="259"/>
    </location>
</feature>
<comment type="similarity">
    <text evidence="2">Belongs to the peptidase S54 family.</text>
</comment>
<dbReference type="RefSeq" id="WP_343769959.1">
    <property type="nucleotide sequence ID" value="NZ_BAAACF010000003.1"/>
</dbReference>
<reference evidence="9 10" key="1">
    <citation type="journal article" date="2019" name="Int. J. Syst. Evol. Microbiol.">
        <title>The Global Catalogue of Microorganisms (GCM) 10K type strain sequencing project: providing services to taxonomists for standard genome sequencing and annotation.</title>
        <authorList>
            <consortium name="The Broad Institute Genomics Platform"/>
            <consortium name="The Broad Institute Genome Sequencing Center for Infectious Disease"/>
            <person name="Wu L."/>
            <person name="Ma J."/>
        </authorList>
    </citation>
    <scope>NUCLEOTIDE SEQUENCE [LARGE SCALE GENOMIC DNA]</scope>
    <source>
        <strain evidence="9 10">JCM 1405</strain>
    </source>
</reference>
<dbReference type="GO" id="GO:0008233">
    <property type="term" value="F:peptidase activity"/>
    <property type="evidence" value="ECO:0007669"/>
    <property type="project" value="UniProtKB-KW"/>
</dbReference>
<evidence type="ECO:0000256" key="2">
    <source>
        <dbReference type="ARBA" id="ARBA00009045"/>
    </source>
</evidence>
<evidence type="ECO:0000313" key="10">
    <source>
        <dbReference type="Proteomes" id="UP001500339"/>
    </source>
</evidence>
<evidence type="ECO:0000256" key="4">
    <source>
        <dbReference type="ARBA" id="ARBA00022801"/>
    </source>
</evidence>
<evidence type="ECO:0000256" key="1">
    <source>
        <dbReference type="ARBA" id="ARBA00004141"/>
    </source>
</evidence>
<keyword evidence="4" id="KW-0378">Hydrolase</keyword>
<dbReference type="SUPFAM" id="SSF144091">
    <property type="entry name" value="Rhomboid-like"/>
    <property type="match status" value="1"/>
</dbReference>
<evidence type="ECO:0000313" key="9">
    <source>
        <dbReference type="EMBL" id="GAA0726855.1"/>
    </source>
</evidence>
<dbReference type="Proteomes" id="UP001500339">
    <property type="component" value="Unassembled WGS sequence"/>
</dbReference>
<dbReference type="InterPro" id="IPR050925">
    <property type="entry name" value="Rhomboid_protease_S54"/>
</dbReference>
<keyword evidence="3 7" id="KW-0812">Transmembrane</keyword>
<keyword evidence="9" id="KW-0645">Protease</keyword>
<feature type="domain" description="Peptidase S54 rhomboid" evidence="8">
    <location>
        <begin position="200"/>
        <end position="335"/>
    </location>
</feature>
<organism evidence="9 10">
    <name type="scientific">Clostridium malenominatum</name>
    <dbReference type="NCBI Taxonomy" id="1539"/>
    <lineage>
        <taxon>Bacteria</taxon>
        <taxon>Bacillati</taxon>
        <taxon>Bacillota</taxon>
        <taxon>Clostridia</taxon>
        <taxon>Eubacteriales</taxon>
        <taxon>Clostridiaceae</taxon>
        <taxon>Clostridium</taxon>
    </lineage>
</organism>
<proteinExistence type="inferred from homology"/>
<dbReference type="EMBL" id="BAAACF010000003">
    <property type="protein sequence ID" value="GAA0726855.1"/>
    <property type="molecule type" value="Genomic_DNA"/>
</dbReference>
<evidence type="ECO:0000259" key="8">
    <source>
        <dbReference type="Pfam" id="PF01694"/>
    </source>
</evidence>
<feature type="transmembrane region" description="Helical" evidence="7">
    <location>
        <begin position="265"/>
        <end position="281"/>
    </location>
</feature>
<evidence type="ECO:0000256" key="7">
    <source>
        <dbReference type="SAM" id="Phobius"/>
    </source>
</evidence>
<comment type="caution">
    <text evidence="9">The sequence shown here is derived from an EMBL/GenBank/DDBJ whole genome shotgun (WGS) entry which is preliminary data.</text>
</comment>
<comment type="subcellular location">
    <subcellularLocation>
        <location evidence="1">Membrane</location>
        <topology evidence="1">Multi-pass membrane protein</topology>
    </subcellularLocation>
</comment>
<name>A0ABN1J2M1_9CLOT</name>
<keyword evidence="10" id="KW-1185">Reference proteome</keyword>
<feature type="transmembrane region" description="Helical" evidence="7">
    <location>
        <begin position="317"/>
        <end position="334"/>
    </location>
</feature>
<keyword evidence="5 7" id="KW-1133">Transmembrane helix</keyword>
<dbReference type="InterPro" id="IPR035952">
    <property type="entry name" value="Rhomboid-like_sf"/>
</dbReference>
<feature type="transmembrane region" description="Helical" evidence="7">
    <location>
        <begin position="158"/>
        <end position="179"/>
    </location>
</feature>
<dbReference type="Pfam" id="PF01694">
    <property type="entry name" value="Rhomboid"/>
    <property type="match status" value="1"/>
</dbReference>
<sequence length="336" mass="37948">MDNKNKFINFLLDNFMRGLGYTLQELKIEYVGVVSRWILTKPAGDGSNKVIIMCDEYYDNKNDQWVIDELKNLNIDNVNLVKVFFTDDYNWVNAYIENIDGNKYSYVFLNESVDKILYYTSDNEEIIEVASYYINSESETQKQRVGESRKTNRATMTYIFMAINIIMYGVTALLSGNIIDSNVNVLIFLGAKFNPLISMGQYYRLVTCTFLHGGIVHLGFNMYALNSLGPFVEKVYGKWKYSLIYLISGIVSSTFSYFFSESVSIGASGSIFGLLGACLIVSMRYKDKLGKGFINNIMSVIFVNLIIGFSMANVDNLGHIGGLVGGIILSFVLIKK</sequence>
<feature type="transmembrane region" description="Helical" evidence="7">
    <location>
        <begin position="202"/>
        <end position="220"/>
    </location>
</feature>
<dbReference type="GO" id="GO:0006508">
    <property type="term" value="P:proteolysis"/>
    <property type="evidence" value="ECO:0007669"/>
    <property type="project" value="UniProtKB-KW"/>
</dbReference>
<accession>A0ABN1J2M1</accession>
<gene>
    <name evidence="9" type="ORF">GCM10008905_23750</name>
</gene>